<gene>
    <name evidence="1" type="ORF">KAK06_23935</name>
</gene>
<protein>
    <recommendedName>
        <fullName evidence="3">Sel1 repeat family protein</fullName>
    </recommendedName>
</protein>
<name>A0A941BMH0_9BURK</name>
<dbReference type="Gene3D" id="1.25.40.10">
    <property type="entry name" value="Tetratricopeptide repeat domain"/>
    <property type="match status" value="1"/>
</dbReference>
<evidence type="ECO:0000313" key="1">
    <source>
        <dbReference type="EMBL" id="MBQ0962008.1"/>
    </source>
</evidence>
<dbReference type="EMBL" id="JAGQDE010000053">
    <property type="protein sequence ID" value="MBQ0962008.1"/>
    <property type="molecule type" value="Genomic_DNA"/>
</dbReference>
<comment type="caution">
    <text evidence="1">The sequence shown here is derived from an EMBL/GenBank/DDBJ whole genome shotgun (WGS) entry which is preliminary data.</text>
</comment>
<dbReference type="AlphaFoldDB" id="A0A941BMH0"/>
<keyword evidence="2" id="KW-1185">Reference proteome</keyword>
<dbReference type="RefSeq" id="WP_210804689.1">
    <property type="nucleotide sequence ID" value="NZ_JAGQDE010000053.1"/>
</dbReference>
<dbReference type="SUPFAM" id="SSF81901">
    <property type="entry name" value="HCP-like"/>
    <property type="match status" value="1"/>
</dbReference>
<evidence type="ECO:0008006" key="3">
    <source>
        <dbReference type="Google" id="ProtNLM"/>
    </source>
</evidence>
<dbReference type="InterPro" id="IPR011990">
    <property type="entry name" value="TPR-like_helical_dom_sf"/>
</dbReference>
<sequence>MEPWWHQSVELLASGRKVEAIEVTHAAAEAGSLGAAVRLARFGEDAGLSPEDADAIIEDAVRIVKDGDCTAHWNLYSASELLLGSCDPEEKYWRVERHLQQYAKASGDPRAALAVARRYLFGTPVLQADISTAVDWYYCAAALGSEEATAELEAIVSDA</sequence>
<dbReference type="Proteomes" id="UP000678374">
    <property type="component" value="Unassembled WGS sequence"/>
</dbReference>
<evidence type="ECO:0000313" key="2">
    <source>
        <dbReference type="Proteomes" id="UP000678374"/>
    </source>
</evidence>
<reference evidence="1" key="1">
    <citation type="submission" date="2021-04" db="EMBL/GenBank/DDBJ databases">
        <title>The genome sequence of Ideonella sp. 4Y11.</title>
        <authorList>
            <person name="Liu Y."/>
        </authorList>
    </citation>
    <scope>NUCLEOTIDE SEQUENCE</scope>
    <source>
        <strain evidence="1">4Y11</strain>
    </source>
</reference>
<proteinExistence type="predicted"/>
<organism evidence="1 2">
    <name type="scientific">Ideonella aquatica</name>
    <dbReference type="NCBI Taxonomy" id="2824119"/>
    <lineage>
        <taxon>Bacteria</taxon>
        <taxon>Pseudomonadati</taxon>
        <taxon>Pseudomonadota</taxon>
        <taxon>Betaproteobacteria</taxon>
        <taxon>Burkholderiales</taxon>
        <taxon>Sphaerotilaceae</taxon>
        <taxon>Ideonella</taxon>
    </lineage>
</organism>
<accession>A0A941BMH0</accession>